<evidence type="ECO:0000256" key="3">
    <source>
        <dbReference type="ARBA" id="ARBA00022723"/>
    </source>
</evidence>
<dbReference type="OrthoDB" id="5187599at2"/>
<keyword evidence="5" id="KW-0460">Magnesium</keyword>
<dbReference type="InterPro" id="IPR008162">
    <property type="entry name" value="Pyrophosphatase"/>
</dbReference>
<keyword evidence="4" id="KW-0378">Hydrolase</keyword>
<dbReference type="SUPFAM" id="SSF50324">
    <property type="entry name" value="Inorganic pyrophosphatase"/>
    <property type="match status" value="1"/>
</dbReference>
<evidence type="ECO:0000256" key="1">
    <source>
        <dbReference type="ARBA" id="ARBA00001946"/>
    </source>
</evidence>
<name>A0A4Z0PDH3_9BACT</name>
<evidence type="ECO:0000256" key="5">
    <source>
        <dbReference type="ARBA" id="ARBA00022842"/>
    </source>
</evidence>
<evidence type="ECO:0000256" key="2">
    <source>
        <dbReference type="ARBA" id="ARBA00012146"/>
    </source>
</evidence>
<reference evidence="6 7" key="1">
    <citation type="submission" date="2019-04" db="EMBL/GenBank/DDBJ databases">
        <authorList>
            <person name="Feng G."/>
            <person name="Zhang J."/>
            <person name="Zhu H."/>
        </authorList>
    </citation>
    <scope>NUCLEOTIDE SEQUENCE [LARGE SCALE GENOMIC DNA]</scope>
    <source>
        <strain evidence="6 7">92R-1</strain>
    </source>
</reference>
<comment type="caution">
    <text evidence="6">The sequence shown here is derived from an EMBL/GenBank/DDBJ whole genome shotgun (WGS) entry which is preliminary data.</text>
</comment>
<proteinExistence type="predicted"/>
<dbReference type="Proteomes" id="UP000298337">
    <property type="component" value="Unassembled WGS sequence"/>
</dbReference>
<dbReference type="AlphaFoldDB" id="A0A4Z0PDH3"/>
<protein>
    <recommendedName>
        <fullName evidence="2">inorganic diphosphatase</fullName>
        <ecNumber evidence="2">3.6.1.1</ecNumber>
    </recommendedName>
</protein>
<gene>
    <name evidence="6" type="ORF">EU556_05570</name>
</gene>
<dbReference type="InterPro" id="IPR036649">
    <property type="entry name" value="Pyrophosphatase_sf"/>
</dbReference>
<dbReference type="Pfam" id="PF00719">
    <property type="entry name" value="Pyrophosphatase"/>
    <property type="match status" value="1"/>
</dbReference>
<sequence length="219" mass="23712">MVGALSSECLFSLSPVCMRASGLVLGVLLSSLGLATGCQTDYADLPPYSKERRLLQVVVEIPAGTNHEQHYDPATHEFVPTQQAGVERVVEFLPFPGNYGFVPGTRSTTQANSTSVQPVQALVLAESAPAGTILEVVPIGVVLLDVDGALEQTILAVPARPAQRILPDVTDWATLQRRYPAVRQALGLWFQHRNPSAATRIAGWKDEKYAEQQIKAQLQ</sequence>
<evidence type="ECO:0000313" key="6">
    <source>
        <dbReference type="EMBL" id="TGE10288.1"/>
    </source>
</evidence>
<dbReference type="GO" id="GO:0000287">
    <property type="term" value="F:magnesium ion binding"/>
    <property type="evidence" value="ECO:0007669"/>
    <property type="project" value="InterPro"/>
</dbReference>
<dbReference type="Gene3D" id="3.90.80.10">
    <property type="entry name" value="Inorganic pyrophosphatase"/>
    <property type="match status" value="1"/>
</dbReference>
<keyword evidence="3" id="KW-0479">Metal-binding</keyword>
<accession>A0A4Z0PDH3</accession>
<dbReference type="GO" id="GO:0004427">
    <property type="term" value="F:inorganic diphosphate phosphatase activity"/>
    <property type="evidence" value="ECO:0007669"/>
    <property type="project" value="UniProtKB-EC"/>
</dbReference>
<dbReference type="GO" id="GO:0005737">
    <property type="term" value="C:cytoplasm"/>
    <property type="evidence" value="ECO:0007669"/>
    <property type="project" value="InterPro"/>
</dbReference>
<dbReference type="EMBL" id="SRLA01000001">
    <property type="protein sequence ID" value="TGE10288.1"/>
    <property type="molecule type" value="Genomic_DNA"/>
</dbReference>
<dbReference type="GO" id="GO:0006796">
    <property type="term" value="P:phosphate-containing compound metabolic process"/>
    <property type="evidence" value="ECO:0007669"/>
    <property type="project" value="InterPro"/>
</dbReference>
<dbReference type="EC" id="3.6.1.1" evidence="2"/>
<evidence type="ECO:0000256" key="4">
    <source>
        <dbReference type="ARBA" id="ARBA00022801"/>
    </source>
</evidence>
<organism evidence="6 7">
    <name type="scientific">Hymenobacter fodinae</name>
    <dbReference type="NCBI Taxonomy" id="2510796"/>
    <lineage>
        <taxon>Bacteria</taxon>
        <taxon>Pseudomonadati</taxon>
        <taxon>Bacteroidota</taxon>
        <taxon>Cytophagia</taxon>
        <taxon>Cytophagales</taxon>
        <taxon>Hymenobacteraceae</taxon>
        <taxon>Hymenobacter</taxon>
    </lineage>
</organism>
<evidence type="ECO:0000313" key="7">
    <source>
        <dbReference type="Proteomes" id="UP000298337"/>
    </source>
</evidence>
<keyword evidence="7" id="KW-1185">Reference proteome</keyword>
<comment type="cofactor">
    <cofactor evidence="1">
        <name>Mg(2+)</name>
        <dbReference type="ChEBI" id="CHEBI:18420"/>
    </cofactor>
</comment>